<dbReference type="PANTHER" id="PTHR47979">
    <property type="entry name" value="DRAB11-RELATED"/>
    <property type="match status" value="1"/>
</dbReference>
<dbReference type="Pfam" id="PF00071">
    <property type="entry name" value="Ras"/>
    <property type="match status" value="1"/>
</dbReference>
<dbReference type="InterPro" id="IPR001806">
    <property type="entry name" value="Small_GTPase"/>
</dbReference>
<dbReference type="PROSITE" id="PS51421">
    <property type="entry name" value="RAS"/>
    <property type="match status" value="1"/>
</dbReference>
<name>A0A642UGU5_9ASCO</name>
<dbReference type="CDD" id="cd00154">
    <property type="entry name" value="Rab"/>
    <property type="match status" value="1"/>
</dbReference>
<dbReference type="InterPro" id="IPR005225">
    <property type="entry name" value="Small_GTP-bd"/>
</dbReference>
<dbReference type="Gene3D" id="3.40.50.300">
    <property type="entry name" value="P-loop containing nucleotide triphosphate hydrolases"/>
    <property type="match status" value="1"/>
</dbReference>
<feature type="region of interest" description="Disordered" evidence="2">
    <location>
        <begin position="1"/>
        <end position="28"/>
    </location>
</feature>
<comment type="caution">
    <text evidence="3">The sequence shown here is derived from an EMBL/GenBank/DDBJ whole genome shotgun (WGS) entry which is preliminary data.</text>
</comment>
<reference evidence="3" key="1">
    <citation type="journal article" date="2019" name="G3 (Bethesda)">
        <title>Genome Assemblies of Two Rare Opportunistic Yeast Pathogens: Diutina rugosa (syn. Candida rugosa) and Trichomonascus ciferrii (syn. Candida ciferrii).</title>
        <authorList>
            <person name="Mixao V."/>
            <person name="Saus E."/>
            <person name="Hansen A.P."/>
            <person name="Lass-Florl C."/>
            <person name="Gabaldon T."/>
        </authorList>
    </citation>
    <scope>NUCLEOTIDE SEQUENCE</scope>
    <source>
        <strain evidence="3">CBS 4856</strain>
    </source>
</reference>
<dbReference type="OrthoDB" id="9989112at2759"/>
<gene>
    <name evidence="3" type="ORF">TRICI_006711</name>
</gene>
<dbReference type="VEuPathDB" id="FungiDB:TRICI_006711"/>
<evidence type="ECO:0000256" key="2">
    <source>
        <dbReference type="SAM" id="MobiDB-lite"/>
    </source>
</evidence>
<feature type="compositionally biased region" description="Basic and acidic residues" evidence="2">
    <location>
        <begin position="1"/>
        <end position="12"/>
    </location>
</feature>
<dbReference type="SMART" id="SM00176">
    <property type="entry name" value="RAN"/>
    <property type="match status" value="1"/>
</dbReference>
<dbReference type="GO" id="GO:0003924">
    <property type="term" value="F:GTPase activity"/>
    <property type="evidence" value="ECO:0007669"/>
    <property type="project" value="InterPro"/>
</dbReference>
<keyword evidence="4" id="KW-1185">Reference proteome</keyword>
<sequence>MRGASKEEEVIMRRRATSTTSSKSSQSELYGDQELDTLYEYLAKVILLGPSGCGKSCILHRFVKGEWKVLSSQTIGVEFSSKIVKVAQTTGVKLQLWDTAGQERFRSLTRGYYRGSAGVVLVYDITNRESFEKLGEFMSDVKALTPSTVSVVVVANKVDLLDEDPELEEVSQAEVLEFCNRNGNIPVINASALTGRNVDEIFDRLSSMIVTKIELGVIDPEDMDAGVQYGQVPRWDGTIGRSNNRSLLTLLGGTRNHTPSQPGRRSGCC</sequence>
<organism evidence="3 4">
    <name type="scientific">Trichomonascus ciferrii</name>
    <dbReference type="NCBI Taxonomy" id="44093"/>
    <lineage>
        <taxon>Eukaryota</taxon>
        <taxon>Fungi</taxon>
        <taxon>Dikarya</taxon>
        <taxon>Ascomycota</taxon>
        <taxon>Saccharomycotina</taxon>
        <taxon>Dipodascomycetes</taxon>
        <taxon>Dipodascales</taxon>
        <taxon>Trichomonascaceae</taxon>
        <taxon>Trichomonascus</taxon>
        <taxon>Trichomonascus ciferrii complex</taxon>
    </lineage>
</organism>
<dbReference type="PROSITE" id="PS51417">
    <property type="entry name" value="ARF"/>
    <property type="match status" value="1"/>
</dbReference>
<dbReference type="PRINTS" id="PR00449">
    <property type="entry name" value="RASTRNSFRMNG"/>
</dbReference>
<dbReference type="PROSITE" id="PS51419">
    <property type="entry name" value="RAB"/>
    <property type="match status" value="1"/>
</dbReference>
<dbReference type="Proteomes" id="UP000761534">
    <property type="component" value="Unassembled WGS sequence"/>
</dbReference>
<proteinExistence type="inferred from homology"/>
<dbReference type="SMART" id="SM00174">
    <property type="entry name" value="RHO"/>
    <property type="match status" value="1"/>
</dbReference>
<dbReference type="InterPro" id="IPR027417">
    <property type="entry name" value="P-loop_NTPase"/>
</dbReference>
<comment type="similarity">
    <text evidence="1">Belongs to the small GTPase superfamily. Rab family.</text>
</comment>
<feature type="compositionally biased region" description="Low complexity" evidence="2">
    <location>
        <begin position="17"/>
        <end position="27"/>
    </location>
</feature>
<evidence type="ECO:0000256" key="1">
    <source>
        <dbReference type="ARBA" id="ARBA00006270"/>
    </source>
</evidence>
<protein>
    <submittedName>
        <fullName evidence="3">Uncharacterized protein</fullName>
    </submittedName>
</protein>
<dbReference type="SMART" id="SM00173">
    <property type="entry name" value="RAS"/>
    <property type="match status" value="1"/>
</dbReference>
<dbReference type="EMBL" id="SWFS01000562">
    <property type="protein sequence ID" value="KAA8897531.1"/>
    <property type="molecule type" value="Genomic_DNA"/>
</dbReference>
<dbReference type="AlphaFoldDB" id="A0A642UGU5"/>
<dbReference type="GO" id="GO:0005525">
    <property type="term" value="F:GTP binding"/>
    <property type="evidence" value="ECO:0007669"/>
    <property type="project" value="InterPro"/>
</dbReference>
<evidence type="ECO:0000313" key="3">
    <source>
        <dbReference type="EMBL" id="KAA8897531.1"/>
    </source>
</evidence>
<evidence type="ECO:0000313" key="4">
    <source>
        <dbReference type="Proteomes" id="UP000761534"/>
    </source>
</evidence>
<dbReference type="FunFam" id="3.40.50.300:FF:000808">
    <property type="entry name" value="Small GTP-binding protein, putative"/>
    <property type="match status" value="1"/>
</dbReference>
<dbReference type="NCBIfam" id="TIGR00231">
    <property type="entry name" value="small_GTP"/>
    <property type="match status" value="1"/>
</dbReference>
<dbReference type="InterPro" id="IPR050209">
    <property type="entry name" value="Rab_GTPases_membrane_traffic"/>
</dbReference>
<dbReference type="SUPFAM" id="SSF52540">
    <property type="entry name" value="P-loop containing nucleoside triphosphate hydrolases"/>
    <property type="match status" value="1"/>
</dbReference>
<accession>A0A642UGU5</accession>
<dbReference type="SMART" id="SM00175">
    <property type="entry name" value="RAB"/>
    <property type="match status" value="1"/>
</dbReference>
<dbReference type="SMART" id="SM00177">
    <property type="entry name" value="ARF"/>
    <property type="match status" value="1"/>
</dbReference>